<organism evidence="1 2">
    <name type="scientific">Brucella pseudogrignonensis</name>
    <dbReference type="NCBI Taxonomy" id="419475"/>
    <lineage>
        <taxon>Bacteria</taxon>
        <taxon>Pseudomonadati</taxon>
        <taxon>Pseudomonadota</taxon>
        <taxon>Alphaproteobacteria</taxon>
        <taxon>Hyphomicrobiales</taxon>
        <taxon>Brucellaceae</taxon>
        <taxon>Brucella/Ochrobactrum group</taxon>
        <taxon>Brucella</taxon>
    </lineage>
</organism>
<dbReference type="RefSeq" id="WP_171380671.1">
    <property type="nucleotide sequence ID" value="NZ_PKQI01000006.1"/>
</dbReference>
<keyword evidence="1" id="KW-0614">Plasmid</keyword>
<geneLocation type="plasmid" evidence="1">
    <name>p1</name>
</geneLocation>
<dbReference type="EMBL" id="PKQI01000006">
    <property type="protein sequence ID" value="NNV23880.1"/>
    <property type="molecule type" value="Genomic_DNA"/>
</dbReference>
<evidence type="ECO:0000313" key="1">
    <source>
        <dbReference type="EMBL" id="NNV23880.1"/>
    </source>
</evidence>
<evidence type="ECO:0000313" key="2">
    <source>
        <dbReference type="Proteomes" id="UP000526233"/>
    </source>
</evidence>
<comment type="caution">
    <text evidence="1">The sequence shown here is derived from an EMBL/GenBank/DDBJ whole genome shotgun (WGS) entry which is preliminary data.</text>
</comment>
<dbReference type="AlphaFoldDB" id="A0A7Y3TA54"/>
<accession>A0A7Y3TA54</accession>
<name>A0A7Y3TA54_9HYPH</name>
<gene>
    <name evidence="1" type="ORF">EHE22_26335</name>
</gene>
<proteinExistence type="predicted"/>
<sequence>MSEFGNNRRSSVEVYDTDSGLGGSFTVEIVEDVDADRVKVRVWYGRATPSGWECWHEWDGYRFIVRRDALRNKDKWRCQNRHKLPSTAGKQQFRETTIMKTCDRAILRQGTSTAIVSWNTTQHGTLPMQPVAKMMS</sequence>
<reference evidence="1 2" key="1">
    <citation type="submission" date="2018-11" db="EMBL/GenBank/DDBJ databases">
        <title>Genome sequencing and analysis.</title>
        <authorList>
            <person name="Huang Y.-T."/>
        </authorList>
    </citation>
    <scope>NUCLEOTIDE SEQUENCE [LARGE SCALE GENOMIC DNA]</scope>
    <source>
        <strain evidence="1 2">SHIN</strain>
        <plasmid evidence="1">p1</plasmid>
    </source>
</reference>
<dbReference type="Proteomes" id="UP000526233">
    <property type="component" value="Unassembled WGS sequence"/>
</dbReference>
<protein>
    <submittedName>
        <fullName evidence="1">Uncharacterized protein</fullName>
    </submittedName>
</protein>